<keyword evidence="1" id="KW-0472">Membrane</keyword>
<dbReference type="Proteomes" id="UP000581688">
    <property type="component" value="Unassembled WGS sequence"/>
</dbReference>
<evidence type="ECO:0000256" key="1">
    <source>
        <dbReference type="SAM" id="Phobius"/>
    </source>
</evidence>
<name>A0A841Q996_9BACI</name>
<accession>A0A841Q996</accession>
<protein>
    <submittedName>
        <fullName evidence="2">Uncharacterized protein</fullName>
    </submittedName>
</protein>
<dbReference type="AlphaFoldDB" id="A0A841Q996"/>
<keyword evidence="3" id="KW-1185">Reference proteome</keyword>
<proteinExistence type="predicted"/>
<dbReference type="EMBL" id="JACHGH010000014">
    <property type="protein sequence ID" value="MBB6454966.1"/>
    <property type="molecule type" value="Genomic_DNA"/>
</dbReference>
<keyword evidence="1" id="KW-1133">Transmembrane helix</keyword>
<feature type="transmembrane region" description="Helical" evidence="1">
    <location>
        <begin position="7"/>
        <end position="24"/>
    </location>
</feature>
<feature type="transmembrane region" description="Helical" evidence="1">
    <location>
        <begin position="30"/>
        <end position="47"/>
    </location>
</feature>
<feature type="transmembrane region" description="Helical" evidence="1">
    <location>
        <begin position="59"/>
        <end position="79"/>
    </location>
</feature>
<keyword evidence="1" id="KW-0812">Transmembrane</keyword>
<evidence type="ECO:0000313" key="3">
    <source>
        <dbReference type="Proteomes" id="UP000581688"/>
    </source>
</evidence>
<organism evidence="2 3">
    <name type="scientific">Salirhabdus euzebyi</name>
    <dbReference type="NCBI Taxonomy" id="394506"/>
    <lineage>
        <taxon>Bacteria</taxon>
        <taxon>Bacillati</taxon>
        <taxon>Bacillota</taxon>
        <taxon>Bacilli</taxon>
        <taxon>Bacillales</taxon>
        <taxon>Bacillaceae</taxon>
        <taxon>Salirhabdus</taxon>
    </lineage>
</organism>
<comment type="caution">
    <text evidence="2">The sequence shown here is derived from an EMBL/GenBank/DDBJ whole genome shotgun (WGS) entry which is preliminary data.</text>
</comment>
<gene>
    <name evidence="2" type="ORF">HNQ94_003460</name>
</gene>
<reference evidence="2 3" key="1">
    <citation type="submission" date="2020-08" db="EMBL/GenBank/DDBJ databases">
        <title>Genomic Encyclopedia of Type Strains, Phase IV (KMG-IV): sequencing the most valuable type-strain genomes for metagenomic binning, comparative biology and taxonomic classification.</title>
        <authorList>
            <person name="Goeker M."/>
        </authorList>
    </citation>
    <scope>NUCLEOTIDE SEQUENCE [LARGE SCALE GENOMIC DNA]</scope>
    <source>
        <strain evidence="2 3">DSM 19612</strain>
    </source>
</reference>
<evidence type="ECO:0000313" key="2">
    <source>
        <dbReference type="EMBL" id="MBB6454966.1"/>
    </source>
</evidence>
<sequence>MTKWIFVQYMLILWSFYILIIHISSKDHPLAIVLCFVWFFLMAFYLGRKFIRHHGVRCLYIIGSFFAIYTGHQIFQVLIN</sequence>